<dbReference type="AlphaFoldDB" id="A0A7J4KTZ9"/>
<comment type="caution">
    <text evidence="2">The sequence shown here is derived from an EMBL/GenBank/DDBJ whole genome shotgun (WGS) entry which is preliminary data.</text>
</comment>
<dbReference type="Gene3D" id="1.10.10.10">
    <property type="entry name" value="Winged helix-like DNA-binding domain superfamily/Winged helix DNA-binding domain"/>
    <property type="match status" value="1"/>
</dbReference>
<accession>A0A7J4KTZ9</accession>
<dbReference type="InterPro" id="IPR036390">
    <property type="entry name" value="WH_DNA-bd_sf"/>
</dbReference>
<dbReference type="EMBL" id="DUFJ01000099">
    <property type="protein sequence ID" value="HIH33483.1"/>
    <property type="molecule type" value="Genomic_DNA"/>
</dbReference>
<reference evidence="3" key="1">
    <citation type="journal article" date="2020" name="bioRxiv">
        <title>A rank-normalized archaeal taxonomy based on genome phylogeny resolves widespread incomplete and uneven classifications.</title>
        <authorList>
            <person name="Rinke C."/>
            <person name="Chuvochina M."/>
            <person name="Mussig A.J."/>
            <person name="Chaumeil P.-A."/>
            <person name="Waite D.W."/>
            <person name="Whitman W.B."/>
            <person name="Parks D.H."/>
            <person name="Hugenholtz P."/>
        </authorList>
    </citation>
    <scope>NUCLEOTIDE SEQUENCE [LARGE SCALE GENOMIC DNA]</scope>
</reference>
<dbReference type="Pfam" id="PF03551">
    <property type="entry name" value="PadR"/>
    <property type="match status" value="1"/>
</dbReference>
<feature type="domain" description="Transcription regulator PadR N-terminal" evidence="1">
    <location>
        <begin position="18"/>
        <end position="88"/>
    </location>
</feature>
<name>A0A7J4KTZ9_9ARCH</name>
<dbReference type="InterPro" id="IPR036388">
    <property type="entry name" value="WH-like_DNA-bd_sf"/>
</dbReference>
<proteinExistence type="predicted"/>
<dbReference type="InterPro" id="IPR005149">
    <property type="entry name" value="Tscrpt_reg_PadR_N"/>
</dbReference>
<evidence type="ECO:0000313" key="2">
    <source>
        <dbReference type="EMBL" id="HIH33483.1"/>
    </source>
</evidence>
<dbReference type="Proteomes" id="UP000527315">
    <property type="component" value="Unassembled WGS sequence"/>
</dbReference>
<dbReference type="SUPFAM" id="SSF46785">
    <property type="entry name" value="Winged helix' DNA-binding domain"/>
    <property type="match status" value="1"/>
</dbReference>
<evidence type="ECO:0000259" key="1">
    <source>
        <dbReference type="Pfam" id="PF03551"/>
    </source>
</evidence>
<gene>
    <name evidence="2" type="ORF">HA227_04500</name>
</gene>
<protein>
    <submittedName>
        <fullName evidence="2">PadR family transcriptional regulator</fullName>
    </submittedName>
</protein>
<dbReference type="PANTHER" id="PTHR43252">
    <property type="entry name" value="TRANSCRIPTIONAL REGULATOR YQJI"/>
    <property type="match status" value="1"/>
</dbReference>
<dbReference type="PANTHER" id="PTHR43252:SF7">
    <property type="entry name" value="TRANSCRIPTIONAL REGULATOR YQJI"/>
    <property type="match status" value="1"/>
</dbReference>
<evidence type="ECO:0000313" key="3">
    <source>
        <dbReference type="Proteomes" id="UP000527315"/>
    </source>
</evidence>
<sequence>MKMMRGQNFFKGELKLLILKSLTKEPLHGYKLMKTIEACCMNLWKPTPGSLYPALEELKKQGLITVKKEAKTGRRKKEYEITALGRKKHLELAKNIEGLEKEFLQMHKDPELSQYTIEDGMYLLNTIKSLVTGELAGYKGTMLEFAMLSRQGKVSKKQEEEFKNAVIAFVKKTKQINDLAKQNSTQ</sequence>
<organism evidence="2 3">
    <name type="scientific">Candidatus Iainarchaeum sp</name>
    <dbReference type="NCBI Taxonomy" id="3101447"/>
    <lineage>
        <taxon>Archaea</taxon>
        <taxon>Candidatus Iainarchaeota</taxon>
        <taxon>Candidatus Iainarchaeia</taxon>
        <taxon>Candidatus Iainarchaeales</taxon>
        <taxon>Candidatus Iainarchaeaceae</taxon>
        <taxon>Candidatus Iainarchaeum</taxon>
    </lineage>
</organism>